<dbReference type="SUPFAM" id="SSF141868">
    <property type="entry name" value="EAL domain-like"/>
    <property type="match status" value="1"/>
</dbReference>
<dbReference type="InterPro" id="IPR050706">
    <property type="entry name" value="Cyclic-di-GMP_PDE-like"/>
</dbReference>
<dbReference type="InterPro" id="IPR029151">
    <property type="entry name" value="Sensor-like_sf"/>
</dbReference>
<dbReference type="PANTHER" id="PTHR33121">
    <property type="entry name" value="CYCLIC DI-GMP PHOSPHODIESTERASE PDEF"/>
    <property type="match status" value="1"/>
</dbReference>
<dbReference type="Pfam" id="PF00563">
    <property type="entry name" value="EAL"/>
    <property type="match status" value="1"/>
</dbReference>
<sequence>MNAAAMKSNDETRRILMHLQHGEAGVTGHHRHFTLRSAFQPIVSLSHCRSVGYEALVRATHCDNSAVSPPALFAGVANESELVHLDRLCRAVHIHNFIRSNDDNSWIFLNVHPSVSVKGRHYGRFFEELLEEVGLPPERVVIEILEDATFDDHQLADAVSFYRDRGCLVAIDDFGIGHSNFGRIWQIKPHIVKLDRSTLVFARQDAAARRVLPGLVNLLHEAGCIVLIEGIEDEYEAMLAMESGADLAQGYYFARPAAQPLTMSESSDTILSLIHGYRSRLQRQDQADRNAAHMPALHRAAIEVAARESLHCPAIDRLLGMNGADRCYLIDHEGRQIGDSRAAAGKAHAGDIRFRPLENASNAIWIRRSYWRRALHKPGEVQVTRPYLSVATGRLCITLSISFNEAGVARVLCLDLEHDEYSP</sequence>
<evidence type="ECO:0000313" key="2">
    <source>
        <dbReference type="EMBL" id="BBJ00328.1"/>
    </source>
</evidence>
<reference evidence="2 3" key="1">
    <citation type="submission" date="2019-03" db="EMBL/GenBank/DDBJ databases">
        <title>Complete genome sequence of Ferrigenium kumadai strain An22, a microaerophilic iron-oxidizing bacterium isolated from a paddy field soil.</title>
        <authorList>
            <person name="Watanabe T."/>
            <person name="Asakawa S."/>
        </authorList>
    </citation>
    <scope>NUCLEOTIDE SEQUENCE [LARGE SCALE GENOMIC DNA]</scope>
    <source>
        <strain evidence="2 3">An22</strain>
    </source>
</reference>
<dbReference type="EMBL" id="AP019536">
    <property type="protein sequence ID" value="BBJ00328.1"/>
    <property type="molecule type" value="Genomic_DNA"/>
</dbReference>
<dbReference type="Proteomes" id="UP001319121">
    <property type="component" value="Chromosome"/>
</dbReference>
<dbReference type="InterPro" id="IPR035919">
    <property type="entry name" value="EAL_sf"/>
</dbReference>
<dbReference type="Gene3D" id="3.30.450.20">
    <property type="entry name" value="PAS domain"/>
    <property type="match status" value="1"/>
</dbReference>
<dbReference type="GO" id="GO:0071111">
    <property type="term" value="F:cyclic-guanylate-specific phosphodiesterase activity"/>
    <property type="evidence" value="ECO:0007669"/>
    <property type="project" value="InterPro"/>
</dbReference>
<accession>A0AAN1T0U0</accession>
<dbReference type="SMART" id="SM00052">
    <property type="entry name" value="EAL"/>
    <property type="match status" value="1"/>
</dbReference>
<dbReference type="CDD" id="cd01948">
    <property type="entry name" value="EAL"/>
    <property type="match status" value="1"/>
</dbReference>
<evidence type="ECO:0000259" key="1">
    <source>
        <dbReference type="PROSITE" id="PS50883"/>
    </source>
</evidence>
<organism evidence="2 3">
    <name type="scientific">Ferrigenium kumadai</name>
    <dbReference type="NCBI Taxonomy" id="1682490"/>
    <lineage>
        <taxon>Bacteria</taxon>
        <taxon>Pseudomonadati</taxon>
        <taxon>Pseudomonadota</taxon>
        <taxon>Betaproteobacteria</taxon>
        <taxon>Nitrosomonadales</taxon>
        <taxon>Gallionellaceae</taxon>
        <taxon>Ferrigenium</taxon>
    </lineage>
</organism>
<dbReference type="InterPro" id="IPR001633">
    <property type="entry name" value="EAL_dom"/>
</dbReference>
<dbReference type="PANTHER" id="PTHR33121:SF76">
    <property type="entry name" value="SIGNALING PROTEIN"/>
    <property type="match status" value="1"/>
</dbReference>
<dbReference type="Gene3D" id="3.20.20.450">
    <property type="entry name" value="EAL domain"/>
    <property type="match status" value="1"/>
</dbReference>
<feature type="domain" description="EAL" evidence="1">
    <location>
        <begin position="12"/>
        <end position="270"/>
    </location>
</feature>
<gene>
    <name evidence="2" type="ORF">FGKAn22_20200</name>
</gene>
<name>A0AAN1T0U0_9PROT</name>
<keyword evidence="3" id="KW-1185">Reference proteome</keyword>
<dbReference type="SUPFAM" id="SSF103190">
    <property type="entry name" value="Sensory domain-like"/>
    <property type="match status" value="1"/>
</dbReference>
<evidence type="ECO:0000313" key="3">
    <source>
        <dbReference type="Proteomes" id="UP001319121"/>
    </source>
</evidence>
<protein>
    <submittedName>
        <fullName evidence="2">EAL domain-containing protein</fullName>
    </submittedName>
</protein>
<proteinExistence type="predicted"/>
<dbReference type="KEGG" id="fku:FGKAn22_20200"/>
<dbReference type="PROSITE" id="PS50883">
    <property type="entry name" value="EAL"/>
    <property type="match status" value="1"/>
</dbReference>
<dbReference type="AlphaFoldDB" id="A0AAN1T0U0"/>